<dbReference type="RefSeq" id="WP_185361810.1">
    <property type="nucleotide sequence ID" value="NZ_JAAROO010000002.1"/>
</dbReference>
<sequence>MRTEKEYKDVGYEFPARIAFYLRTDDKGKLGLLFKKVKNTKVQLNNIKFSSLHVFFLDETVATPLQVEDVQSYEEMNRITEKLQSIWVDRNGSGKEEEVGGYE</sequence>
<comment type="caution">
    <text evidence="1">The sequence shown here is derived from an EMBL/GenBank/DDBJ whole genome shotgun (WGS) entry which is preliminary data.</text>
</comment>
<evidence type="ECO:0000313" key="2">
    <source>
        <dbReference type="Proteomes" id="UP000543379"/>
    </source>
</evidence>
<evidence type="ECO:0000313" key="1">
    <source>
        <dbReference type="EMBL" id="MBC1316634.1"/>
    </source>
</evidence>
<reference evidence="1 2" key="1">
    <citation type="submission" date="2020-03" db="EMBL/GenBank/DDBJ databases">
        <title>Soil Listeria distribution.</title>
        <authorList>
            <person name="Liao J."/>
            <person name="Wiedmann M."/>
        </authorList>
    </citation>
    <scope>NUCLEOTIDE SEQUENCE [LARGE SCALE GENOMIC DNA]</scope>
    <source>
        <strain evidence="1 2">FSL L7-1816</strain>
    </source>
</reference>
<protein>
    <submittedName>
        <fullName evidence="1">Uncharacterized protein</fullName>
    </submittedName>
</protein>
<accession>A0A841XNA3</accession>
<name>A0A841XNA3_9LIST</name>
<gene>
    <name evidence="1" type="ORF">HB811_07605</name>
</gene>
<dbReference type="Proteomes" id="UP000543379">
    <property type="component" value="Unassembled WGS sequence"/>
</dbReference>
<proteinExistence type="predicted"/>
<dbReference type="EMBL" id="JAAROV010000002">
    <property type="protein sequence ID" value="MBC1316634.1"/>
    <property type="molecule type" value="Genomic_DNA"/>
</dbReference>
<dbReference type="AlphaFoldDB" id="A0A841XNA3"/>
<organism evidence="1 2">
    <name type="scientific">Listeria booriae</name>
    <dbReference type="NCBI Taxonomy" id="1552123"/>
    <lineage>
        <taxon>Bacteria</taxon>
        <taxon>Bacillati</taxon>
        <taxon>Bacillota</taxon>
        <taxon>Bacilli</taxon>
        <taxon>Bacillales</taxon>
        <taxon>Listeriaceae</taxon>
        <taxon>Listeria</taxon>
    </lineage>
</organism>